<keyword evidence="2" id="KW-1185">Reference proteome</keyword>
<accession>A0A3S1AQG5</accession>
<evidence type="ECO:0000313" key="1">
    <source>
        <dbReference type="EMBL" id="RUT06674.1"/>
    </source>
</evidence>
<name>A0A3S1AQG5_9CYAN</name>
<reference evidence="1" key="2">
    <citation type="journal article" date="2019" name="Genome Biol. Evol.">
        <title>Day and night: Metabolic profiles and evolutionary relationships of six axenic non-marine cyanobacteria.</title>
        <authorList>
            <person name="Will S.E."/>
            <person name="Henke P."/>
            <person name="Boedeker C."/>
            <person name="Huang S."/>
            <person name="Brinkmann H."/>
            <person name="Rohde M."/>
            <person name="Jarek M."/>
            <person name="Friedl T."/>
            <person name="Seufert S."/>
            <person name="Schumacher M."/>
            <person name="Overmann J."/>
            <person name="Neumann-Schaal M."/>
            <person name="Petersen J."/>
        </authorList>
    </citation>
    <scope>NUCLEOTIDE SEQUENCE [LARGE SCALE GENOMIC DNA]</scope>
    <source>
        <strain evidence="1">PCC 7102</strain>
    </source>
</reference>
<dbReference type="RefSeq" id="WP_127081457.1">
    <property type="nucleotide sequence ID" value="NZ_RSCL01000006.1"/>
</dbReference>
<comment type="caution">
    <text evidence="1">The sequence shown here is derived from an EMBL/GenBank/DDBJ whole genome shotgun (WGS) entry which is preliminary data.</text>
</comment>
<organism evidence="1 2">
    <name type="scientific">Dulcicalothrix desertica PCC 7102</name>
    <dbReference type="NCBI Taxonomy" id="232991"/>
    <lineage>
        <taxon>Bacteria</taxon>
        <taxon>Bacillati</taxon>
        <taxon>Cyanobacteriota</taxon>
        <taxon>Cyanophyceae</taxon>
        <taxon>Nostocales</taxon>
        <taxon>Calotrichaceae</taxon>
        <taxon>Dulcicalothrix</taxon>
    </lineage>
</organism>
<dbReference type="Proteomes" id="UP000271624">
    <property type="component" value="Unassembled WGS sequence"/>
</dbReference>
<dbReference type="AlphaFoldDB" id="A0A3S1AQG5"/>
<gene>
    <name evidence="1" type="ORF">DSM106972_029310</name>
</gene>
<dbReference type="OrthoDB" id="561288at2"/>
<proteinExistence type="predicted"/>
<dbReference type="EMBL" id="RSCL01000006">
    <property type="protein sequence ID" value="RUT06674.1"/>
    <property type="molecule type" value="Genomic_DNA"/>
</dbReference>
<protein>
    <submittedName>
        <fullName evidence="1">Uncharacterized protein</fullName>
    </submittedName>
</protein>
<sequence>MFKRLIQWLKKFFQALFGGNTTKPKSKIVSSVEKKPAPPLSDTDLEFLFTELLEGVNQARGQAWALKWLHNIEHRVSTERWLEWLNKFGDKLLASTAPNNELAARLVQLGELEVGEVGDTAYDIGMELLTRNQTEPIWEYSGPDNVTQLIPDTSEQHSTLQQPENTPEGEGEFQTITLDQLYELMHQDTNLRASIAQQVGIESDDPDVIIQALVDQFQAESQANPQDSSI</sequence>
<evidence type="ECO:0000313" key="2">
    <source>
        <dbReference type="Proteomes" id="UP000271624"/>
    </source>
</evidence>
<reference evidence="1" key="1">
    <citation type="submission" date="2018-12" db="EMBL/GenBank/DDBJ databases">
        <authorList>
            <person name="Will S."/>
            <person name="Neumann-Schaal M."/>
            <person name="Henke P."/>
        </authorList>
    </citation>
    <scope>NUCLEOTIDE SEQUENCE</scope>
    <source>
        <strain evidence="1">PCC 7102</strain>
    </source>
</reference>